<dbReference type="GO" id="GO:0008168">
    <property type="term" value="F:methyltransferase activity"/>
    <property type="evidence" value="ECO:0007669"/>
    <property type="project" value="UniProtKB-KW"/>
</dbReference>
<keyword evidence="5" id="KW-1185">Reference proteome</keyword>
<evidence type="ECO:0000313" key="5">
    <source>
        <dbReference type="Proteomes" id="UP000053024"/>
    </source>
</evidence>
<accession>A0A101TD37</accession>
<dbReference type="RefSeq" id="WP_061915957.1">
    <property type="nucleotide sequence ID" value="NZ_KQ948851.1"/>
</dbReference>
<dbReference type="AlphaFoldDB" id="A0A101TD37"/>
<dbReference type="OrthoDB" id="9797252at2"/>
<dbReference type="Gene3D" id="3.40.50.150">
    <property type="entry name" value="Vaccinia Virus protein VP39"/>
    <property type="match status" value="1"/>
</dbReference>
<sequence>MRGRPDEESGDLFASAAADYARYRPGIPSEAVRLLVGTVRGVARPVVLDLGSGTGQVAAALLPALAHEARLDLVDPDPGMLREATETLAPLLGDSPAGFHCVRAEDFTPPFDGYRADLVTCARAFHWMPRPAVLTMADRVTAPGAGVAIMGDGSLWTYQAQWTADLQRLIQSYLGPERRAGTAGAYTEPGRRYEDDLAESAFSDVSEHRIPVRRTWTPAAVVGYLRSTSFARPALFGDQHARFEQEAHLLLEEHARGERLVEDAVFTMLLARRPGGDR</sequence>
<dbReference type="STRING" id="285568.AQJ66_03165"/>
<keyword evidence="2 4" id="KW-0808">Transferase</keyword>
<evidence type="ECO:0000256" key="1">
    <source>
        <dbReference type="ARBA" id="ARBA00022603"/>
    </source>
</evidence>
<proteinExistence type="predicted"/>
<dbReference type="InterPro" id="IPR041698">
    <property type="entry name" value="Methyltransf_25"/>
</dbReference>
<evidence type="ECO:0000256" key="2">
    <source>
        <dbReference type="ARBA" id="ARBA00022679"/>
    </source>
</evidence>
<dbReference type="PANTHER" id="PTHR44942:SF4">
    <property type="entry name" value="METHYLTRANSFERASE TYPE 11 DOMAIN-CONTAINING PROTEIN"/>
    <property type="match status" value="1"/>
</dbReference>
<dbReference type="InterPro" id="IPR029063">
    <property type="entry name" value="SAM-dependent_MTases_sf"/>
</dbReference>
<evidence type="ECO:0000313" key="4">
    <source>
        <dbReference type="EMBL" id="KUN90057.1"/>
    </source>
</evidence>
<reference evidence="4 5" key="1">
    <citation type="submission" date="2015-10" db="EMBL/GenBank/DDBJ databases">
        <title>Draft genome sequence of Streptomyces bungoensis DSM 41781, type strain for the species Streptomyces bungoensis.</title>
        <authorList>
            <person name="Ruckert C."/>
            <person name="Winkler A."/>
            <person name="Kalinowski J."/>
            <person name="Kampfer P."/>
            <person name="Glaeser S."/>
        </authorList>
    </citation>
    <scope>NUCLEOTIDE SEQUENCE [LARGE SCALE GENOMIC DNA]</scope>
    <source>
        <strain evidence="4 5">DSM 41781</strain>
    </source>
</reference>
<keyword evidence="1 4" id="KW-0489">Methyltransferase</keyword>
<dbReference type="Pfam" id="PF13649">
    <property type="entry name" value="Methyltransf_25"/>
    <property type="match status" value="1"/>
</dbReference>
<dbReference type="InterPro" id="IPR051052">
    <property type="entry name" value="Diverse_substrate_MTase"/>
</dbReference>
<gene>
    <name evidence="4" type="ORF">AQJ66_03165</name>
</gene>
<protein>
    <submittedName>
        <fullName evidence="4">Methyltransferase</fullName>
    </submittedName>
</protein>
<dbReference type="PANTHER" id="PTHR44942">
    <property type="entry name" value="METHYLTRANSF_11 DOMAIN-CONTAINING PROTEIN"/>
    <property type="match status" value="1"/>
</dbReference>
<comment type="caution">
    <text evidence="4">The sequence shown here is derived from an EMBL/GenBank/DDBJ whole genome shotgun (WGS) entry which is preliminary data.</text>
</comment>
<organism evidence="4 5">
    <name type="scientific">Streptomyces bungoensis</name>
    <dbReference type="NCBI Taxonomy" id="285568"/>
    <lineage>
        <taxon>Bacteria</taxon>
        <taxon>Bacillati</taxon>
        <taxon>Actinomycetota</taxon>
        <taxon>Actinomycetes</taxon>
        <taxon>Kitasatosporales</taxon>
        <taxon>Streptomycetaceae</taxon>
        <taxon>Streptomyces</taxon>
    </lineage>
</organism>
<dbReference type="CDD" id="cd02440">
    <property type="entry name" value="AdoMet_MTases"/>
    <property type="match status" value="1"/>
</dbReference>
<dbReference type="EMBL" id="LMWX01000003">
    <property type="protein sequence ID" value="KUN90057.1"/>
    <property type="molecule type" value="Genomic_DNA"/>
</dbReference>
<dbReference type="SUPFAM" id="SSF53335">
    <property type="entry name" value="S-adenosyl-L-methionine-dependent methyltransferases"/>
    <property type="match status" value="1"/>
</dbReference>
<feature type="domain" description="Methyltransferase" evidence="3">
    <location>
        <begin position="47"/>
        <end position="144"/>
    </location>
</feature>
<dbReference type="Proteomes" id="UP000053024">
    <property type="component" value="Unassembled WGS sequence"/>
</dbReference>
<dbReference type="GO" id="GO:0032259">
    <property type="term" value="P:methylation"/>
    <property type="evidence" value="ECO:0007669"/>
    <property type="project" value="UniProtKB-KW"/>
</dbReference>
<name>A0A101TD37_9ACTN</name>
<evidence type="ECO:0000259" key="3">
    <source>
        <dbReference type="Pfam" id="PF13649"/>
    </source>
</evidence>